<reference evidence="1 2" key="1">
    <citation type="submission" date="2023-12" db="EMBL/GenBank/DDBJ databases">
        <title>Blastococcus brunescens sp. nov., an actonobacterium isolated from sandstone collected in sahara desert.</title>
        <authorList>
            <person name="Gtari M."/>
            <person name="Ghodhbane F."/>
        </authorList>
    </citation>
    <scope>NUCLEOTIDE SEQUENCE [LARGE SCALE GENOMIC DNA]</scope>
    <source>
        <strain evidence="1 2">BMG 8361</strain>
    </source>
</reference>
<dbReference type="Proteomes" id="UP001324287">
    <property type="component" value="Chromosome"/>
</dbReference>
<gene>
    <name evidence="1" type="ORF">U6N30_06835</name>
</gene>
<organism evidence="1 2">
    <name type="scientific">Blastococcus brunescens</name>
    <dbReference type="NCBI Taxonomy" id="1564165"/>
    <lineage>
        <taxon>Bacteria</taxon>
        <taxon>Bacillati</taxon>
        <taxon>Actinomycetota</taxon>
        <taxon>Actinomycetes</taxon>
        <taxon>Geodermatophilales</taxon>
        <taxon>Geodermatophilaceae</taxon>
        <taxon>Blastococcus</taxon>
    </lineage>
</organism>
<proteinExistence type="predicted"/>
<sequence length="79" mass="8933">MDRYFAEIGPMWERRPGEIAKNAVQYLFPPIVEPRTIAAADTWLADAEQPAPLRRLVSEGRDGIARALRARERDADANL</sequence>
<dbReference type="EMBL" id="CP141261">
    <property type="protein sequence ID" value="WRL65349.1"/>
    <property type="molecule type" value="Genomic_DNA"/>
</dbReference>
<keyword evidence="2" id="KW-1185">Reference proteome</keyword>
<dbReference type="RefSeq" id="WP_324276673.1">
    <property type="nucleotide sequence ID" value="NZ_CP141261.1"/>
</dbReference>
<evidence type="ECO:0000313" key="2">
    <source>
        <dbReference type="Proteomes" id="UP001324287"/>
    </source>
</evidence>
<name>A0ABZ1B3G5_9ACTN</name>
<protein>
    <submittedName>
        <fullName evidence="1">Uncharacterized protein</fullName>
    </submittedName>
</protein>
<evidence type="ECO:0000313" key="1">
    <source>
        <dbReference type="EMBL" id="WRL65349.1"/>
    </source>
</evidence>
<accession>A0ABZ1B3G5</accession>